<keyword evidence="13" id="KW-0511">Multifunctional enzyme</keyword>
<comment type="catalytic activity">
    <reaction evidence="16 17 19">
        <text>(6S)-NADPHX + ADP = AMP + phosphate + NADPH + H(+)</text>
        <dbReference type="Rhea" id="RHEA:32235"/>
        <dbReference type="ChEBI" id="CHEBI:15378"/>
        <dbReference type="ChEBI" id="CHEBI:43474"/>
        <dbReference type="ChEBI" id="CHEBI:57783"/>
        <dbReference type="ChEBI" id="CHEBI:64076"/>
        <dbReference type="ChEBI" id="CHEBI:456215"/>
        <dbReference type="ChEBI" id="CHEBI:456216"/>
        <dbReference type="EC" id="4.2.1.136"/>
    </reaction>
</comment>
<evidence type="ECO:0000313" key="23">
    <source>
        <dbReference type="Proteomes" id="UP001589894"/>
    </source>
</evidence>
<evidence type="ECO:0000256" key="9">
    <source>
        <dbReference type="ARBA" id="ARBA00022958"/>
    </source>
</evidence>
<feature type="binding site" evidence="18">
    <location>
        <position position="157"/>
    </location>
    <ligand>
        <name>(6S)-NADPHX</name>
        <dbReference type="ChEBI" id="CHEBI:64076"/>
    </ligand>
</feature>
<evidence type="ECO:0000256" key="6">
    <source>
        <dbReference type="ARBA" id="ARBA00022741"/>
    </source>
</evidence>
<evidence type="ECO:0000256" key="7">
    <source>
        <dbReference type="ARBA" id="ARBA00022840"/>
    </source>
</evidence>
<dbReference type="InterPro" id="IPR000631">
    <property type="entry name" value="CARKD"/>
</dbReference>
<dbReference type="PANTHER" id="PTHR12592">
    <property type="entry name" value="ATP-DEPENDENT (S)-NAD(P)H-HYDRATE DEHYDRATASE FAMILY MEMBER"/>
    <property type="match status" value="1"/>
</dbReference>
<comment type="catalytic activity">
    <reaction evidence="2 18 19">
        <text>(6R)-NADPHX = (6S)-NADPHX</text>
        <dbReference type="Rhea" id="RHEA:32227"/>
        <dbReference type="ChEBI" id="CHEBI:64076"/>
        <dbReference type="ChEBI" id="CHEBI:64077"/>
        <dbReference type="EC" id="5.1.99.6"/>
    </reaction>
</comment>
<keyword evidence="8 17" id="KW-0521">NADP</keyword>
<dbReference type="CDD" id="cd01171">
    <property type="entry name" value="YXKO-related"/>
    <property type="match status" value="1"/>
</dbReference>
<feature type="domain" description="YjeF N-terminal" evidence="21">
    <location>
        <begin position="10"/>
        <end position="220"/>
    </location>
</feature>
<evidence type="ECO:0000256" key="16">
    <source>
        <dbReference type="ARBA" id="ARBA00049209"/>
    </source>
</evidence>
<keyword evidence="10 17" id="KW-0520">NAD</keyword>
<dbReference type="InterPro" id="IPR030677">
    <property type="entry name" value="Nnr"/>
</dbReference>
<comment type="subunit">
    <text evidence="17">Homotetramer.</text>
</comment>
<dbReference type="Gene3D" id="3.40.1190.20">
    <property type="match status" value="1"/>
</dbReference>
<evidence type="ECO:0000313" key="22">
    <source>
        <dbReference type="EMBL" id="MFC0562761.1"/>
    </source>
</evidence>
<comment type="similarity">
    <text evidence="18">Belongs to the NnrE/AIBP family.</text>
</comment>
<evidence type="ECO:0000256" key="1">
    <source>
        <dbReference type="ARBA" id="ARBA00000013"/>
    </source>
</evidence>
<sequence>MRAAWRVADVRAAERALLATVPPDTLMHRAAAGLARRCALLLAERGGVYGSRVLLLVGSGDNGGDALFAGALLAGRGVAVSALLLRPDRTHPAGLAALRAAGGRPVADLPDRADLVLDGIVGIGGHGGLRDDAARLVAGLAGLVDRDGARPPVVAVDVPSGVEVDSGDVPDDGDGAPAAVTADVTVTFGCHKPALVVGPAAARAGEVELVDIGLGPWLRAEPALRVPEWADILDWWPELTASSEKYNRGVVGVATGSATYPGAAVLSVAGALAGPTGLVRYAGGAKAEVLHHHPSVIATERVADAGRVQAWVCGSGLGSGDDASAALRTVLAAPVPVVLDADGLSLLADDSGPDRLRDRDAPTVVTPHDREFRRLAGEPPGADRVAAAHRLAARLNVVVLLKGDRTVVATPDGRAYANPTGTPALATGGTGDVLSGLLGSLLAAGLAPERAAVAAAYLHGLAGRTAARRGPVTAPDVAAALADVVPSAVPSAG</sequence>
<evidence type="ECO:0000256" key="2">
    <source>
        <dbReference type="ARBA" id="ARBA00000909"/>
    </source>
</evidence>
<evidence type="ECO:0000256" key="5">
    <source>
        <dbReference type="ARBA" id="ARBA00022723"/>
    </source>
</evidence>
<dbReference type="EC" id="5.1.99.6" evidence="19"/>
<accession>A0ABV6NPY7</accession>
<comment type="caution">
    <text evidence="22">The sequence shown here is derived from an EMBL/GenBank/DDBJ whole genome shotgun (WGS) entry which is preliminary data.</text>
</comment>
<gene>
    <name evidence="17" type="primary">nnrD</name>
    <name evidence="18" type="synonym">nnrE</name>
    <name evidence="22" type="ORF">ACFFHU_01020</name>
</gene>
<dbReference type="Pfam" id="PF01256">
    <property type="entry name" value="Carb_kinase"/>
    <property type="match status" value="1"/>
</dbReference>
<comment type="similarity">
    <text evidence="4 19">In the C-terminal section; belongs to the NnrD/CARKD family.</text>
</comment>
<comment type="similarity">
    <text evidence="17">Belongs to the NnrD/CARKD family.</text>
</comment>
<dbReference type="Proteomes" id="UP001589894">
    <property type="component" value="Unassembled WGS sequence"/>
</dbReference>
<comment type="cofactor">
    <cofactor evidence="18 19">
        <name>K(+)</name>
        <dbReference type="ChEBI" id="CHEBI:29103"/>
    </cofactor>
    <text evidence="18 19">Binds 1 potassium ion per subunit.</text>
</comment>
<dbReference type="PANTHER" id="PTHR12592:SF0">
    <property type="entry name" value="ATP-DEPENDENT (S)-NAD(P)H-HYDRATE DEHYDRATASE"/>
    <property type="match status" value="1"/>
</dbReference>
<dbReference type="PROSITE" id="PS51385">
    <property type="entry name" value="YJEF_N"/>
    <property type="match status" value="1"/>
</dbReference>
<feature type="binding site" evidence="17">
    <location>
        <position position="263"/>
    </location>
    <ligand>
        <name>(6S)-NADPHX</name>
        <dbReference type="ChEBI" id="CHEBI:64076"/>
    </ligand>
</feature>
<comment type="function">
    <text evidence="18">Catalyzes the epimerization of the S- and R-forms of NAD(P)HX, a damaged form of NAD(P)H that is a result of enzymatic or heat-dependent hydration. This is a prerequisite for the S-specific NAD(P)H-hydrate dehydratase to allow the repair of both epimers of NAD(P)HX.</text>
</comment>
<keyword evidence="6 17" id="KW-0547">Nucleotide-binding</keyword>
<evidence type="ECO:0000256" key="17">
    <source>
        <dbReference type="HAMAP-Rule" id="MF_01965"/>
    </source>
</evidence>
<dbReference type="EMBL" id="JBHLUE010000001">
    <property type="protein sequence ID" value="MFC0562761.1"/>
    <property type="molecule type" value="Genomic_DNA"/>
</dbReference>
<evidence type="ECO:0000256" key="10">
    <source>
        <dbReference type="ARBA" id="ARBA00023027"/>
    </source>
</evidence>
<feature type="binding site" evidence="17">
    <location>
        <begin position="402"/>
        <end position="406"/>
    </location>
    <ligand>
        <name>AMP</name>
        <dbReference type="ChEBI" id="CHEBI:456215"/>
    </ligand>
</feature>
<dbReference type="InterPro" id="IPR004443">
    <property type="entry name" value="YjeF_N_dom"/>
</dbReference>
<evidence type="ECO:0000256" key="18">
    <source>
        <dbReference type="HAMAP-Rule" id="MF_01966"/>
    </source>
</evidence>
<dbReference type="EC" id="4.2.1.136" evidence="19"/>
<evidence type="ECO:0000259" key="20">
    <source>
        <dbReference type="PROSITE" id="PS51383"/>
    </source>
</evidence>
<dbReference type="NCBIfam" id="TIGR00196">
    <property type="entry name" value="yjeF_cterm"/>
    <property type="match status" value="1"/>
</dbReference>
<keyword evidence="7 17" id="KW-0067">ATP-binding</keyword>
<protein>
    <recommendedName>
        <fullName evidence="19">Bifunctional NAD(P)H-hydrate repair enzyme</fullName>
    </recommendedName>
    <alternativeName>
        <fullName evidence="19">Nicotinamide nucleotide repair protein</fullName>
    </alternativeName>
    <domain>
        <recommendedName>
            <fullName evidence="19">ADP-dependent (S)-NAD(P)H-hydrate dehydratase</fullName>
            <ecNumber evidence="19">4.2.1.136</ecNumber>
        </recommendedName>
        <alternativeName>
            <fullName evidence="19">ADP-dependent NAD(P)HX dehydratase</fullName>
        </alternativeName>
    </domain>
    <domain>
        <recommendedName>
            <fullName evidence="19">NAD(P)H-hydrate epimerase</fullName>
            <ecNumber evidence="19">5.1.99.6</ecNumber>
        </recommendedName>
    </domain>
</protein>
<dbReference type="PROSITE" id="PS51383">
    <property type="entry name" value="YJEF_C_3"/>
    <property type="match status" value="1"/>
</dbReference>
<feature type="binding site" evidence="17">
    <location>
        <position position="432"/>
    </location>
    <ligand>
        <name>(6S)-NADPHX</name>
        <dbReference type="ChEBI" id="CHEBI:64076"/>
    </ligand>
</feature>
<organism evidence="22 23">
    <name type="scientific">Plantactinospora siamensis</name>
    <dbReference type="NCBI Taxonomy" id="555372"/>
    <lineage>
        <taxon>Bacteria</taxon>
        <taxon>Bacillati</taxon>
        <taxon>Actinomycetota</taxon>
        <taxon>Actinomycetes</taxon>
        <taxon>Micromonosporales</taxon>
        <taxon>Micromonosporaceae</taxon>
        <taxon>Plantactinospora</taxon>
    </lineage>
</organism>
<evidence type="ECO:0000256" key="12">
    <source>
        <dbReference type="ARBA" id="ARBA00023239"/>
    </source>
</evidence>
<comment type="function">
    <text evidence="17">Catalyzes the dehydration of the S-form of NAD(P)HX at the expense of ADP, which is converted to AMP. Together with NAD(P)HX epimerase, which catalyzes the epimerization of the S- and R-forms, the enzyme allows the repair of both epimers of NAD(P)HX, a damaged form of NAD(P)H that is a result of enzymatic or heat-dependent hydration.</text>
</comment>
<evidence type="ECO:0000256" key="8">
    <source>
        <dbReference type="ARBA" id="ARBA00022857"/>
    </source>
</evidence>
<proteinExistence type="inferred from homology"/>
<keyword evidence="9 18" id="KW-0630">Potassium</keyword>
<feature type="binding site" evidence="18">
    <location>
        <position position="118"/>
    </location>
    <ligand>
        <name>K(+)</name>
        <dbReference type="ChEBI" id="CHEBI:29103"/>
    </ligand>
</feature>
<evidence type="ECO:0000256" key="14">
    <source>
        <dbReference type="ARBA" id="ARBA00025153"/>
    </source>
</evidence>
<feature type="binding site" evidence="18">
    <location>
        <position position="62"/>
    </location>
    <ligand>
        <name>K(+)</name>
        <dbReference type="ChEBI" id="CHEBI:29103"/>
    </ligand>
</feature>
<keyword evidence="11 18" id="KW-0413">Isomerase</keyword>
<dbReference type="PROSITE" id="PS01050">
    <property type="entry name" value="YJEF_C_2"/>
    <property type="match status" value="1"/>
</dbReference>
<dbReference type="RefSeq" id="WP_377334676.1">
    <property type="nucleotide sequence ID" value="NZ_JBHLUE010000001.1"/>
</dbReference>
<feature type="binding site" evidence="17">
    <location>
        <position position="368"/>
    </location>
    <ligand>
        <name>(6S)-NADPHX</name>
        <dbReference type="ChEBI" id="CHEBI:64076"/>
    </ligand>
</feature>
<name>A0ABV6NPY7_9ACTN</name>
<dbReference type="InterPro" id="IPR017953">
    <property type="entry name" value="Carbohydrate_kinase_pred_CS"/>
</dbReference>
<dbReference type="HAMAP" id="MF_01966">
    <property type="entry name" value="NADHX_epimerase"/>
    <property type="match status" value="1"/>
</dbReference>
<evidence type="ECO:0000256" key="11">
    <source>
        <dbReference type="ARBA" id="ARBA00023235"/>
    </source>
</evidence>
<feature type="binding site" evidence="17">
    <location>
        <position position="431"/>
    </location>
    <ligand>
        <name>AMP</name>
        <dbReference type="ChEBI" id="CHEBI:456215"/>
    </ligand>
</feature>
<reference evidence="22 23" key="1">
    <citation type="submission" date="2024-09" db="EMBL/GenBank/DDBJ databases">
        <authorList>
            <person name="Sun Q."/>
            <person name="Mori K."/>
        </authorList>
    </citation>
    <scope>NUCLEOTIDE SEQUENCE [LARGE SCALE GENOMIC DNA]</scope>
    <source>
        <strain evidence="22 23">TBRC 2205</strain>
    </source>
</reference>
<comment type="cofactor">
    <cofactor evidence="17">
        <name>Mg(2+)</name>
        <dbReference type="ChEBI" id="CHEBI:18420"/>
    </cofactor>
</comment>
<comment type="function">
    <text evidence="14 19">Bifunctional enzyme that catalyzes the epimerization of the S- and R-forms of NAD(P)HX and the dehydration of the S-form of NAD(P)HX at the expense of ADP, which is converted to AMP. This allows the repair of both epimers of NAD(P)HX, a damaged form of NAD(P)H that is a result of enzymatic or heat-dependent hydration.</text>
</comment>
<keyword evidence="12 17" id="KW-0456">Lyase</keyword>
<dbReference type="Pfam" id="PF03853">
    <property type="entry name" value="YjeF_N"/>
    <property type="match status" value="1"/>
</dbReference>
<evidence type="ECO:0000256" key="3">
    <source>
        <dbReference type="ARBA" id="ARBA00006001"/>
    </source>
</evidence>
<evidence type="ECO:0000256" key="19">
    <source>
        <dbReference type="PIRNR" id="PIRNR017184"/>
    </source>
</evidence>
<comment type="similarity">
    <text evidence="3 19">In the N-terminal section; belongs to the NnrE/AIBP family.</text>
</comment>
<dbReference type="InterPro" id="IPR029056">
    <property type="entry name" value="Ribokinase-like"/>
</dbReference>
<evidence type="ECO:0000256" key="4">
    <source>
        <dbReference type="ARBA" id="ARBA00009524"/>
    </source>
</evidence>
<keyword evidence="5 18" id="KW-0479">Metal-binding</keyword>
<dbReference type="SUPFAM" id="SSF64153">
    <property type="entry name" value="YjeF N-terminal domain-like"/>
    <property type="match status" value="1"/>
</dbReference>
<feature type="binding site" evidence="18">
    <location>
        <position position="160"/>
    </location>
    <ligand>
        <name>K(+)</name>
        <dbReference type="ChEBI" id="CHEBI:29103"/>
    </ligand>
</feature>
<comment type="caution">
    <text evidence="18">Lacks conserved residue(s) required for the propagation of feature annotation.</text>
</comment>
<comment type="catalytic activity">
    <reaction evidence="1 18 19">
        <text>(6R)-NADHX = (6S)-NADHX</text>
        <dbReference type="Rhea" id="RHEA:32215"/>
        <dbReference type="ChEBI" id="CHEBI:64074"/>
        <dbReference type="ChEBI" id="CHEBI:64075"/>
        <dbReference type="EC" id="5.1.99.6"/>
    </reaction>
</comment>
<evidence type="ECO:0000256" key="15">
    <source>
        <dbReference type="ARBA" id="ARBA00048238"/>
    </source>
</evidence>
<dbReference type="Gene3D" id="3.40.50.10260">
    <property type="entry name" value="YjeF N-terminal domain"/>
    <property type="match status" value="1"/>
</dbReference>
<keyword evidence="23" id="KW-1185">Reference proteome</keyword>
<dbReference type="PIRSF" id="PIRSF017184">
    <property type="entry name" value="Nnr"/>
    <property type="match status" value="1"/>
</dbReference>
<feature type="binding site" evidence="18">
    <location>
        <begin position="61"/>
        <end position="65"/>
    </location>
    <ligand>
        <name>(6S)-NADPHX</name>
        <dbReference type="ChEBI" id="CHEBI:64076"/>
    </ligand>
</feature>
<feature type="binding site" evidence="18">
    <location>
        <begin position="122"/>
        <end position="128"/>
    </location>
    <ligand>
        <name>(6S)-NADPHX</name>
        <dbReference type="ChEBI" id="CHEBI:64076"/>
    </ligand>
</feature>
<dbReference type="HAMAP" id="MF_01965">
    <property type="entry name" value="NADHX_dehydratase"/>
    <property type="match status" value="1"/>
</dbReference>
<dbReference type="InterPro" id="IPR036652">
    <property type="entry name" value="YjeF_N_dom_sf"/>
</dbReference>
<evidence type="ECO:0000256" key="13">
    <source>
        <dbReference type="ARBA" id="ARBA00023268"/>
    </source>
</evidence>
<feature type="domain" description="YjeF C-terminal" evidence="20">
    <location>
        <begin position="228"/>
        <end position="488"/>
    </location>
</feature>
<feature type="binding site" evidence="17">
    <location>
        <position position="316"/>
    </location>
    <ligand>
        <name>(6S)-NADPHX</name>
        <dbReference type="ChEBI" id="CHEBI:64076"/>
    </ligand>
</feature>
<comment type="catalytic activity">
    <reaction evidence="15 17 19">
        <text>(6S)-NADHX + ADP = AMP + phosphate + NADH + H(+)</text>
        <dbReference type="Rhea" id="RHEA:32223"/>
        <dbReference type="ChEBI" id="CHEBI:15378"/>
        <dbReference type="ChEBI" id="CHEBI:43474"/>
        <dbReference type="ChEBI" id="CHEBI:57945"/>
        <dbReference type="ChEBI" id="CHEBI:64074"/>
        <dbReference type="ChEBI" id="CHEBI:456215"/>
        <dbReference type="ChEBI" id="CHEBI:456216"/>
        <dbReference type="EC" id="4.2.1.136"/>
    </reaction>
</comment>
<evidence type="ECO:0000259" key="21">
    <source>
        <dbReference type="PROSITE" id="PS51385"/>
    </source>
</evidence>
<dbReference type="SUPFAM" id="SSF53613">
    <property type="entry name" value="Ribokinase-like"/>
    <property type="match status" value="1"/>
</dbReference>